<accession>A0A834VI38</accession>
<dbReference type="Proteomes" id="UP000070412">
    <property type="component" value="Unassembled WGS sequence"/>
</dbReference>
<dbReference type="EnsemblMetazoa" id="SSS_878s_mrna">
    <property type="protein sequence ID" value="KAF7494398.1"/>
    <property type="gene ID" value="SSS_878"/>
</dbReference>
<dbReference type="InterPro" id="IPR036116">
    <property type="entry name" value="FN3_sf"/>
</dbReference>
<dbReference type="InterPro" id="IPR043536">
    <property type="entry name" value="HCF1/2"/>
</dbReference>
<proteinExistence type="predicted"/>
<organism evidence="8">
    <name type="scientific">Sarcoptes scabiei</name>
    <name type="common">Itch mite</name>
    <name type="synonym">Acarus scabiei</name>
    <dbReference type="NCBI Taxonomy" id="52283"/>
    <lineage>
        <taxon>Eukaryota</taxon>
        <taxon>Metazoa</taxon>
        <taxon>Ecdysozoa</taxon>
        <taxon>Arthropoda</taxon>
        <taxon>Chelicerata</taxon>
        <taxon>Arachnida</taxon>
        <taxon>Acari</taxon>
        <taxon>Acariformes</taxon>
        <taxon>Sarcoptiformes</taxon>
        <taxon>Astigmata</taxon>
        <taxon>Psoroptidia</taxon>
        <taxon>Sarcoptoidea</taxon>
        <taxon>Sarcoptidae</taxon>
        <taxon>Sarcoptinae</taxon>
        <taxon>Sarcoptes</taxon>
    </lineage>
</organism>
<evidence type="ECO:0000313" key="10">
    <source>
        <dbReference type="Proteomes" id="UP000070412"/>
    </source>
</evidence>
<dbReference type="OrthoDB" id="10001928at2759"/>
<feature type="compositionally biased region" description="Basic and acidic residues" evidence="6">
    <location>
        <begin position="807"/>
        <end position="822"/>
    </location>
</feature>
<dbReference type="OMA" id="QVCCRDM"/>
<evidence type="ECO:0000259" key="7">
    <source>
        <dbReference type="PROSITE" id="PS50853"/>
    </source>
</evidence>
<dbReference type="PANTHER" id="PTHR46003">
    <property type="entry name" value="HOST CELL FACTOR"/>
    <property type="match status" value="1"/>
</dbReference>
<keyword evidence="5" id="KW-0539">Nucleus</keyword>
<dbReference type="EMBL" id="WVUK01000053">
    <property type="protein sequence ID" value="KAF7494398.1"/>
    <property type="molecule type" value="Genomic_DNA"/>
</dbReference>
<dbReference type="Gene3D" id="2.60.40.10">
    <property type="entry name" value="Immunoglobulins"/>
    <property type="match status" value="2"/>
</dbReference>
<feature type="domain" description="Fibronectin type-III" evidence="7">
    <location>
        <begin position="824"/>
        <end position="924"/>
    </location>
</feature>
<dbReference type="PROSITE" id="PS50853">
    <property type="entry name" value="FN3"/>
    <property type="match status" value="1"/>
</dbReference>
<feature type="region of interest" description="Disordered" evidence="6">
    <location>
        <begin position="784"/>
        <end position="829"/>
    </location>
</feature>
<evidence type="ECO:0000256" key="1">
    <source>
        <dbReference type="ARBA" id="ARBA00004123"/>
    </source>
</evidence>
<dbReference type="GO" id="GO:0035097">
    <property type="term" value="C:histone methyltransferase complex"/>
    <property type="evidence" value="ECO:0007669"/>
    <property type="project" value="TreeGrafter"/>
</dbReference>
<dbReference type="GO" id="GO:0003713">
    <property type="term" value="F:transcription coactivator activity"/>
    <property type="evidence" value="ECO:0007669"/>
    <property type="project" value="TreeGrafter"/>
</dbReference>
<dbReference type="Gene3D" id="6.10.250.2590">
    <property type="match status" value="1"/>
</dbReference>
<keyword evidence="2" id="KW-0880">Kelch repeat</keyword>
<evidence type="ECO:0000256" key="6">
    <source>
        <dbReference type="SAM" id="MobiDB-lite"/>
    </source>
</evidence>
<evidence type="ECO:0000256" key="4">
    <source>
        <dbReference type="ARBA" id="ARBA00022737"/>
    </source>
</evidence>
<gene>
    <name evidence="8" type="primary">SSS_878g</name>
    <name evidence="8" type="ORF">SSS_878</name>
</gene>
<protein>
    <submittedName>
        <fullName evidence="8">Host cell factor 1</fullName>
    </submittedName>
</protein>
<reference evidence="10" key="1">
    <citation type="journal article" date="2020" name="PLoS Negl. Trop. Dis.">
        <title>High-quality nuclear genome for Sarcoptes scabiei-A critical resource for a neglected parasite.</title>
        <authorList>
            <person name="Korhonen P.K."/>
            <person name="Gasser R.B."/>
            <person name="Ma G."/>
            <person name="Wang T."/>
            <person name="Stroehlein A.J."/>
            <person name="Young N.D."/>
            <person name="Ang C.S."/>
            <person name="Fernando D.D."/>
            <person name="Lu H.C."/>
            <person name="Taylor S."/>
            <person name="Reynolds S.L."/>
            <person name="Mofiz E."/>
            <person name="Najaraj S.H."/>
            <person name="Gowda H."/>
            <person name="Madugundu A."/>
            <person name="Renuse S."/>
            <person name="Holt D."/>
            <person name="Pandey A."/>
            <person name="Papenfuss A.T."/>
            <person name="Fischer K."/>
        </authorList>
    </citation>
    <scope>NUCLEOTIDE SEQUENCE [LARGE SCALE GENOMIC DNA]</scope>
</reference>
<keyword evidence="4" id="KW-0677">Repeat</keyword>
<keyword evidence="10" id="KW-1185">Reference proteome</keyword>
<evidence type="ECO:0000313" key="8">
    <source>
        <dbReference type="EMBL" id="KAF7494398.1"/>
    </source>
</evidence>
<keyword evidence="3" id="KW-0597">Phosphoprotein</keyword>
<dbReference type="Gene3D" id="2.120.10.80">
    <property type="entry name" value="Kelch-type beta propeller"/>
    <property type="match status" value="1"/>
</dbReference>
<dbReference type="SUPFAM" id="SSF49265">
    <property type="entry name" value="Fibronectin type III"/>
    <property type="match status" value="2"/>
</dbReference>
<feature type="region of interest" description="Disordered" evidence="6">
    <location>
        <begin position="418"/>
        <end position="443"/>
    </location>
</feature>
<dbReference type="SMART" id="SM00060">
    <property type="entry name" value="FN3"/>
    <property type="match status" value="2"/>
</dbReference>
<dbReference type="InterPro" id="IPR015915">
    <property type="entry name" value="Kelch-typ_b-propeller"/>
</dbReference>
<evidence type="ECO:0000256" key="5">
    <source>
        <dbReference type="ARBA" id="ARBA00023242"/>
    </source>
</evidence>
<dbReference type="InterPro" id="IPR003961">
    <property type="entry name" value="FN3_dom"/>
</dbReference>
<evidence type="ECO:0000313" key="9">
    <source>
        <dbReference type="EnsemblMetazoa" id="KAF7494398.1"/>
    </source>
</evidence>
<dbReference type="GO" id="GO:0006338">
    <property type="term" value="P:chromatin remodeling"/>
    <property type="evidence" value="ECO:0007669"/>
    <property type="project" value="TreeGrafter"/>
</dbReference>
<comment type="subcellular location">
    <subcellularLocation>
        <location evidence="1">Nucleus</location>
    </subcellularLocation>
</comment>
<dbReference type="AlphaFoldDB" id="A0A834VI38"/>
<sequence length="1053" mass="113473">MSSSLDSKWRRIEYIGGIVPKPRHGHRAAVVNNDMMLVFGGGNEGIVDELHVFKMSTNQWLCPTVKGDIPPGCAAYGITSDGNRLFIFGGMVEYGRYSNELFELKTHNWEWKKIRARTLKGVDYPRPRLGHSFTMIGNKIYLFGGLANESDNPKQNMPKYLNDLYVLELKPSTYVWDMPEAKGIPPSPRESHTAVSFTPKDSQNPKLLIYGGMSGFRLGDIWILDIGTLSWSKIDFTGIPPHPRSLHSATVINNRMFIFGGWIPSSIDSLPNKSAASQEKEWRCTNTYAILNLDTMNWDYTSIESLDDAVPRARAGHSAVAIGTRLYIWSGRDGYRKAWNNQICCKDFWYLETERPNAPTKIQLVKATTSSFEITWPSVSNADCYIVQIQKIDSPESNAASAKKLSAAIPVSLMNSVSKDNTSQSTSAPVATSMAPNSSQPIQVQSTVSPNVNLIVSTASSFTTPVSGIKVISVSRSQLQSGAKTTPTTTMTGMAALAAAAAATPRISTKTTASNIRIVNPIINTQGARISGTSTTPRFSLITSQSGARQIFLKTTPGSNMNHQLMTLVKSSNGTLTLGKIPSGQQQIVKIVTQNFPKPVGSNAAVASGTPVSAALTVSSSGGVPATITVAANKPISQTAETSGSGNVMVSASPKVAPINPSSNVKMFVLPNSSGRGQSLVVAPNSQAATGAIGNSQTQSIKISSVQRSPTVQGGTSKLVLASNLSSNSIRIIPSTHNSNQRVVLLQPSQTIAAVTASSGATQSTNAQPINSTNVVQQISTVSKIPQSDGCDDEIPQDDTRNSVNDAAKKSENEKSIDDLKENTNQNETPMTISQTKNVDEWFDVGVFQTNSCSILNFNVPKASEPYDHDHDLDSSLLHQTPSYTNFTKINLEPGTSYRIRVAGVNTFGRGAYSNPATFKTCYPGFPPAPNSIKITKSIEGAHISWAIPESAAKDITEYTVYLGVKSQPPQDIQSQFAFAKVYCGPQTECLIINKVLVDAYVDKESSKPAIIFRIAAKNDKGYGPATQVRWLQESNASNGSLLNKKPFLTASS</sequence>
<dbReference type="InterPro" id="IPR013783">
    <property type="entry name" value="Ig-like_fold"/>
</dbReference>
<evidence type="ECO:0000256" key="2">
    <source>
        <dbReference type="ARBA" id="ARBA00022441"/>
    </source>
</evidence>
<dbReference type="CDD" id="cd00063">
    <property type="entry name" value="FN3"/>
    <property type="match status" value="1"/>
</dbReference>
<evidence type="ECO:0000256" key="3">
    <source>
        <dbReference type="ARBA" id="ARBA00022553"/>
    </source>
</evidence>
<dbReference type="SUPFAM" id="SSF117281">
    <property type="entry name" value="Kelch motif"/>
    <property type="match status" value="1"/>
</dbReference>
<reference evidence="8" key="2">
    <citation type="submission" date="2020-01" db="EMBL/GenBank/DDBJ databases">
        <authorList>
            <person name="Korhonen P.K.K."/>
            <person name="Guangxu M.G."/>
            <person name="Wang T.W."/>
            <person name="Stroehlein A.J.S."/>
            <person name="Young N.D."/>
            <person name="Ang C.-S.A."/>
            <person name="Fernando D.W.F."/>
            <person name="Lu H.L."/>
            <person name="Taylor S.T."/>
            <person name="Ehtesham M.E.M."/>
            <person name="Najaraj S.H.N."/>
            <person name="Harsha G.H.G."/>
            <person name="Madugundu A.M."/>
            <person name="Renuse S.R."/>
            <person name="Holt D.H."/>
            <person name="Pandey A.P."/>
            <person name="Papenfuss A.P."/>
            <person name="Gasser R.B.G."/>
            <person name="Fischer K.F."/>
        </authorList>
    </citation>
    <scope>NUCLEOTIDE SEQUENCE</scope>
    <source>
        <strain evidence="8">SSS_KF_BRIS2020</strain>
    </source>
</reference>
<name>A0A834VI38_SARSC</name>
<dbReference type="PANTHER" id="PTHR46003:SF1">
    <property type="entry name" value="HOST CELL FACTOR"/>
    <property type="match status" value="1"/>
</dbReference>
<reference evidence="9" key="3">
    <citation type="submission" date="2022-06" db="UniProtKB">
        <authorList>
            <consortium name="EnsemblMetazoa"/>
        </authorList>
    </citation>
    <scope>IDENTIFICATION</scope>
</reference>
<dbReference type="FunFam" id="2.120.10.80:FF:000015">
    <property type="entry name" value="host cell factor 1 isoform X1"/>
    <property type="match status" value="1"/>
</dbReference>
<dbReference type="Pfam" id="PF13854">
    <property type="entry name" value="Kelch_HCF"/>
    <property type="match status" value="1"/>
</dbReference>
<dbReference type="InterPro" id="IPR059124">
    <property type="entry name" value="Kelch_HCF"/>
</dbReference>